<dbReference type="PROSITE" id="PS51873">
    <property type="entry name" value="TRIAD"/>
    <property type="match status" value="1"/>
</dbReference>
<keyword evidence="11" id="KW-1185">Reference proteome</keyword>
<dbReference type="AlphaFoldDB" id="A0AAV9GKQ6"/>
<dbReference type="Proteomes" id="UP001321760">
    <property type="component" value="Unassembled WGS sequence"/>
</dbReference>
<keyword evidence="4" id="KW-0677">Repeat</keyword>
<dbReference type="EMBL" id="MU865945">
    <property type="protein sequence ID" value="KAK4448025.1"/>
    <property type="molecule type" value="Genomic_DNA"/>
</dbReference>
<reference evidence="10" key="2">
    <citation type="submission" date="2023-05" db="EMBL/GenBank/DDBJ databases">
        <authorList>
            <consortium name="Lawrence Berkeley National Laboratory"/>
            <person name="Steindorff A."/>
            <person name="Hensen N."/>
            <person name="Bonometti L."/>
            <person name="Westerberg I."/>
            <person name="Brannstrom I.O."/>
            <person name="Guillou S."/>
            <person name="Cros-Aarteil S."/>
            <person name="Calhoun S."/>
            <person name="Haridas S."/>
            <person name="Kuo A."/>
            <person name="Mondo S."/>
            <person name="Pangilinan J."/>
            <person name="Riley R."/>
            <person name="Labutti K."/>
            <person name="Andreopoulos B."/>
            <person name="Lipzen A."/>
            <person name="Chen C."/>
            <person name="Yanf M."/>
            <person name="Daum C."/>
            <person name="Ng V."/>
            <person name="Clum A."/>
            <person name="Ohm R."/>
            <person name="Martin F."/>
            <person name="Silar P."/>
            <person name="Natvig D."/>
            <person name="Lalanne C."/>
            <person name="Gautier V."/>
            <person name="Ament-Velasquez S.L."/>
            <person name="Kruys A."/>
            <person name="Hutchinson M.I."/>
            <person name="Powell A.J."/>
            <person name="Barry K."/>
            <person name="Miller A.N."/>
            <person name="Grigoriev I.V."/>
            <person name="Debuchy R."/>
            <person name="Gladieux P."/>
            <person name="Thoren M.H."/>
            <person name="Johannesson H."/>
        </authorList>
    </citation>
    <scope>NUCLEOTIDE SEQUENCE</scope>
    <source>
        <strain evidence="10">PSN243</strain>
    </source>
</reference>
<feature type="region of interest" description="Disordered" evidence="8">
    <location>
        <begin position="55"/>
        <end position="78"/>
    </location>
</feature>
<organism evidence="10 11">
    <name type="scientific">Podospora aff. communis PSN243</name>
    <dbReference type="NCBI Taxonomy" id="3040156"/>
    <lineage>
        <taxon>Eukaryota</taxon>
        <taxon>Fungi</taxon>
        <taxon>Dikarya</taxon>
        <taxon>Ascomycota</taxon>
        <taxon>Pezizomycotina</taxon>
        <taxon>Sordariomycetes</taxon>
        <taxon>Sordariomycetidae</taxon>
        <taxon>Sordariales</taxon>
        <taxon>Podosporaceae</taxon>
        <taxon>Podospora</taxon>
    </lineage>
</organism>
<accession>A0AAV9GKQ6</accession>
<evidence type="ECO:0000259" key="9">
    <source>
        <dbReference type="PROSITE" id="PS51873"/>
    </source>
</evidence>
<dbReference type="InterPro" id="IPR047545">
    <property type="entry name" value="BRcat_RBR_RNF216"/>
</dbReference>
<protein>
    <submittedName>
        <fullName evidence="10">Ring finger protein</fullName>
    </submittedName>
</protein>
<keyword evidence="6" id="KW-0833">Ubl conjugation pathway</keyword>
<evidence type="ECO:0000256" key="5">
    <source>
        <dbReference type="ARBA" id="ARBA00022771"/>
    </source>
</evidence>
<dbReference type="InterPro" id="IPR044066">
    <property type="entry name" value="TRIAD_supradom"/>
</dbReference>
<dbReference type="Gene3D" id="1.20.120.1750">
    <property type="match status" value="1"/>
</dbReference>
<dbReference type="GO" id="GO:0016740">
    <property type="term" value="F:transferase activity"/>
    <property type="evidence" value="ECO:0007669"/>
    <property type="project" value="UniProtKB-KW"/>
</dbReference>
<dbReference type="InterPro" id="IPR047544">
    <property type="entry name" value="RING-HC_RBR_RNF216"/>
</dbReference>
<name>A0AAV9GKQ6_9PEZI</name>
<keyword evidence="2" id="KW-0808">Transferase</keyword>
<comment type="caution">
    <text evidence="10">The sequence shown here is derived from an EMBL/GenBank/DDBJ whole genome shotgun (WGS) entry which is preliminary data.</text>
</comment>
<dbReference type="PANTHER" id="PTHR22770:SF47">
    <property type="entry name" value="E3 UBIQUITIN-PROTEIN LIGASE RNF216"/>
    <property type="match status" value="1"/>
</dbReference>
<keyword evidence="3" id="KW-0479">Metal-binding</keyword>
<evidence type="ECO:0000256" key="3">
    <source>
        <dbReference type="ARBA" id="ARBA00022723"/>
    </source>
</evidence>
<dbReference type="Pfam" id="PF26200">
    <property type="entry name" value="Rcat_RNF216"/>
    <property type="match status" value="1"/>
</dbReference>
<evidence type="ECO:0000256" key="7">
    <source>
        <dbReference type="ARBA" id="ARBA00022833"/>
    </source>
</evidence>
<dbReference type="PANTHER" id="PTHR22770">
    <property type="entry name" value="UBIQUITIN CONJUGATING ENZYME 7 INTERACTING PROTEIN-RELATED"/>
    <property type="match status" value="1"/>
</dbReference>
<feature type="compositionally biased region" description="Low complexity" evidence="8">
    <location>
        <begin position="477"/>
        <end position="489"/>
    </location>
</feature>
<keyword evidence="7" id="KW-0862">Zinc</keyword>
<evidence type="ECO:0000313" key="10">
    <source>
        <dbReference type="EMBL" id="KAK4448025.1"/>
    </source>
</evidence>
<evidence type="ECO:0000256" key="8">
    <source>
        <dbReference type="SAM" id="MobiDB-lite"/>
    </source>
</evidence>
<proteinExistence type="predicted"/>
<dbReference type="CDD" id="cd20339">
    <property type="entry name" value="BRcat_RBR_RNF216"/>
    <property type="match status" value="1"/>
</dbReference>
<feature type="region of interest" description="Disordered" evidence="8">
    <location>
        <begin position="467"/>
        <end position="497"/>
    </location>
</feature>
<dbReference type="CDD" id="cd20353">
    <property type="entry name" value="Rcat_RBR_RNF216"/>
    <property type="match status" value="1"/>
</dbReference>
<evidence type="ECO:0000313" key="11">
    <source>
        <dbReference type="Proteomes" id="UP001321760"/>
    </source>
</evidence>
<evidence type="ECO:0000256" key="2">
    <source>
        <dbReference type="ARBA" id="ARBA00022679"/>
    </source>
</evidence>
<evidence type="ECO:0000256" key="1">
    <source>
        <dbReference type="ARBA" id="ARBA00004906"/>
    </source>
</evidence>
<sequence>MGAVSEAFQEAVMALFPDMCPDHLNELGTRFNFDHEQVIGHVIDQQDLGRQYPKWDKSAKRKRQEVSPVADGPAEKKMKFNSDPARLAGKDSLFLRTYKKAGKILLAAGFPQFYAQDIEDTLNKNGNLVYAAYKALEDNLQNKDGKPKLKLKPRPKANPLDSIFDQSTNEAERMADDEYRAAKAESQKRKEEELHLDRAKAQGLTADCGCCYDEFALDRMVHCNGEVLHWFCPLCAKTQAETQIGLSKYELSCMSTDQCHGGFSLEQRKLFLDEATTIALDRIEKEAVLRLAGIENLAKCPFCLYAAEYPSVQENKEFQCENPACGKRSCRLCDMETHIPKTCREARAEEGHSGRHRIEEAMSEAMIRKCNKCKTPFIKENGCNKMTCTAVGCRNVQCYVCSKSCDYAHFDDTTRGGKKGQCPLFDSVEQRHEDEVRAAELKAREQVAQENPNIDAEAFQFNFSERVKQDEERRKANNPAPAARRAPVVPLMPPDIRRPRLANGRFSLCIRG</sequence>
<dbReference type="SUPFAM" id="SSF57850">
    <property type="entry name" value="RING/U-box"/>
    <property type="match status" value="2"/>
</dbReference>
<gene>
    <name evidence="10" type="ORF">QBC34DRAFT_301875</name>
</gene>
<evidence type="ECO:0000256" key="6">
    <source>
        <dbReference type="ARBA" id="ARBA00022786"/>
    </source>
</evidence>
<keyword evidence="5" id="KW-0863">Zinc-finger</keyword>
<evidence type="ECO:0000256" key="4">
    <source>
        <dbReference type="ARBA" id="ARBA00022737"/>
    </source>
</evidence>
<dbReference type="InterPro" id="IPR047546">
    <property type="entry name" value="Rcat_RBR_RNF216"/>
</dbReference>
<dbReference type="InterPro" id="IPR051628">
    <property type="entry name" value="LUBAC_E3_Ligases"/>
</dbReference>
<feature type="domain" description="RING-type" evidence="9">
    <location>
        <begin position="204"/>
        <end position="426"/>
    </location>
</feature>
<dbReference type="CDD" id="cd16630">
    <property type="entry name" value="RING-HC_RBR_RNF216"/>
    <property type="match status" value="1"/>
</dbReference>
<reference evidence="10" key="1">
    <citation type="journal article" date="2023" name="Mol. Phylogenet. Evol.">
        <title>Genome-scale phylogeny and comparative genomics of the fungal order Sordariales.</title>
        <authorList>
            <person name="Hensen N."/>
            <person name="Bonometti L."/>
            <person name="Westerberg I."/>
            <person name="Brannstrom I.O."/>
            <person name="Guillou S."/>
            <person name="Cros-Aarteil S."/>
            <person name="Calhoun S."/>
            <person name="Haridas S."/>
            <person name="Kuo A."/>
            <person name="Mondo S."/>
            <person name="Pangilinan J."/>
            <person name="Riley R."/>
            <person name="LaButti K."/>
            <person name="Andreopoulos B."/>
            <person name="Lipzen A."/>
            <person name="Chen C."/>
            <person name="Yan M."/>
            <person name="Daum C."/>
            <person name="Ng V."/>
            <person name="Clum A."/>
            <person name="Steindorff A."/>
            <person name="Ohm R.A."/>
            <person name="Martin F."/>
            <person name="Silar P."/>
            <person name="Natvig D.O."/>
            <person name="Lalanne C."/>
            <person name="Gautier V."/>
            <person name="Ament-Velasquez S.L."/>
            <person name="Kruys A."/>
            <person name="Hutchinson M.I."/>
            <person name="Powell A.J."/>
            <person name="Barry K."/>
            <person name="Miller A.N."/>
            <person name="Grigoriev I.V."/>
            <person name="Debuchy R."/>
            <person name="Gladieux P."/>
            <person name="Hiltunen Thoren M."/>
            <person name="Johannesson H."/>
        </authorList>
    </citation>
    <scope>NUCLEOTIDE SEQUENCE</scope>
    <source>
        <strain evidence="10">PSN243</strain>
    </source>
</reference>
<comment type="pathway">
    <text evidence="1">Protein modification; protein ubiquitination.</text>
</comment>
<dbReference type="GO" id="GO:0008270">
    <property type="term" value="F:zinc ion binding"/>
    <property type="evidence" value="ECO:0007669"/>
    <property type="project" value="UniProtKB-KW"/>
</dbReference>